<evidence type="ECO:0000256" key="2">
    <source>
        <dbReference type="ARBA" id="ARBA00004943"/>
    </source>
</evidence>
<keyword evidence="14" id="KW-1185">Reference proteome</keyword>
<organism evidence="13 14">
    <name type="scientific">Allomyces macrogynus (strain ATCC 38327)</name>
    <name type="common">Allomyces javanicus var. macrogynus</name>
    <dbReference type="NCBI Taxonomy" id="578462"/>
    <lineage>
        <taxon>Eukaryota</taxon>
        <taxon>Fungi</taxon>
        <taxon>Fungi incertae sedis</taxon>
        <taxon>Blastocladiomycota</taxon>
        <taxon>Blastocladiomycetes</taxon>
        <taxon>Blastocladiales</taxon>
        <taxon>Blastocladiaceae</taxon>
        <taxon>Allomyces</taxon>
    </lineage>
</organism>
<evidence type="ECO:0000313" key="13">
    <source>
        <dbReference type="EMBL" id="KNE57818.1"/>
    </source>
</evidence>
<dbReference type="SUPFAM" id="SSF53800">
    <property type="entry name" value="Chelatase"/>
    <property type="match status" value="1"/>
</dbReference>
<keyword evidence="10 12" id="KW-0456">Lyase</keyword>
<evidence type="ECO:0000256" key="11">
    <source>
        <dbReference type="ARBA" id="ARBA00023244"/>
    </source>
</evidence>
<dbReference type="VEuPathDB" id="FungiDB:AMAG_04666"/>
<comment type="similarity">
    <text evidence="3 12">Belongs to the ferrochelatase family.</text>
</comment>
<evidence type="ECO:0000256" key="12">
    <source>
        <dbReference type="RuleBase" id="RU000607"/>
    </source>
</evidence>
<evidence type="ECO:0000256" key="8">
    <source>
        <dbReference type="ARBA" id="ARBA00023133"/>
    </source>
</evidence>
<dbReference type="UniPathway" id="UPA00252">
    <property type="reaction ID" value="UER00325"/>
</dbReference>
<dbReference type="AlphaFoldDB" id="A0A0L0S5K5"/>
<dbReference type="NCBIfam" id="TIGR00109">
    <property type="entry name" value="hemH"/>
    <property type="match status" value="1"/>
</dbReference>
<dbReference type="STRING" id="578462.A0A0L0S5K5"/>
<evidence type="ECO:0000256" key="10">
    <source>
        <dbReference type="ARBA" id="ARBA00023239"/>
    </source>
</evidence>
<dbReference type="InterPro" id="IPR001015">
    <property type="entry name" value="Ferrochelatase"/>
</dbReference>
<dbReference type="GO" id="GO:0005743">
    <property type="term" value="C:mitochondrial inner membrane"/>
    <property type="evidence" value="ECO:0007669"/>
    <property type="project" value="UniProtKB-SubCell"/>
</dbReference>
<comment type="pathway">
    <text evidence="2 12">Porphyrin-containing compound metabolism; protoheme biosynthesis; protoheme from protoporphyrin-IX: step 1/1.</text>
</comment>
<comment type="subcellular location">
    <subcellularLocation>
        <location evidence="1">Mitochondrion inner membrane</location>
        <topology evidence="1">Peripheral membrane protein</topology>
        <orientation evidence="1">Matrix side</orientation>
    </subcellularLocation>
</comment>
<dbReference type="PANTHER" id="PTHR11108">
    <property type="entry name" value="FERROCHELATASE"/>
    <property type="match status" value="1"/>
</dbReference>
<dbReference type="InterPro" id="IPR033659">
    <property type="entry name" value="Ferrochelatase_N"/>
</dbReference>
<dbReference type="eggNOG" id="KOG1321">
    <property type="taxonomic scope" value="Eukaryota"/>
</dbReference>
<evidence type="ECO:0000313" key="14">
    <source>
        <dbReference type="Proteomes" id="UP000054350"/>
    </source>
</evidence>
<dbReference type="PANTHER" id="PTHR11108:SF1">
    <property type="entry name" value="FERROCHELATASE, MITOCHONDRIAL"/>
    <property type="match status" value="1"/>
</dbReference>
<keyword evidence="9" id="KW-0472">Membrane</keyword>
<keyword evidence="11 12" id="KW-0627">Porphyrin biosynthesis</keyword>
<dbReference type="OMA" id="WLEPDIC"/>
<evidence type="ECO:0000256" key="5">
    <source>
        <dbReference type="ARBA" id="ARBA00022946"/>
    </source>
</evidence>
<keyword evidence="8 12" id="KW-0350">Heme biosynthesis</keyword>
<reference evidence="14" key="2">
    <citation type="submission" date="2009-11" db="EMBL/GenBank/DDBJ databases">
        <title>The Genome Sequence of Allomyces macrogynus strain ATCC 38327.</title>
        <authorList>
            <consortium name="The Broad Institute Genome Sequencing Platform"/>
            <person name="Russ C."/>
            <person name="Cuomo C."/>
            <person name="Shea T."/>
            <person name="Young S.K."/>
            <person name="Zeng Q."/>
            <person name="Koehrsen M."/>
            <person name="Haas B."/>
            <person name="Borodovsky M."/>
            <person name="Guigo R."/>
            <person name="Alvarado L."/>
            <person name="Berlin A."/>
            <person name="Borenstein D."/>
            <person name="Chen Z."/>
            <person name="Engels R."/>
            <person name="Freedman E."/>
            <person name="Gellesch M."/>
            <person name="Goldberg J."/>
            <person name="Griggs A."/>
            <person name="Gujja S."/>
            <person name="Heiman D."/>
            <person name="Hepburn T."/>
            <person name="Howarth C."/>
            <person name="Jen D."/>
            <person name="Larson L."/>
            <person name="Lewis B."/>
            <person name="Mehta T."/>
            <person name="Park D."/>
            <person name="Pearson M."/>
            <person name="Roberts A."/>
            <person name="Saif S."/>
            <person name="Shenoy N."/>
            <person name="Sisk P."/>
            <person name="Stolte C."/>
            <person name="Sykes S."/>
            <person name="Walk T."/>
            <person name="White J."/>
            <person name="Yandava C."/>
            <person name="Burger G."/>
            <person name="Gray M.W."/>
            <person name="Holland P.W.H."/>
            <person name="King N."/>
            <person name="Lang F.B.F."/>
            <person name="Roger A.J."/>
            <person name="Ruiz-Trillo I."/>
            <person name="Lander E."/>
            <person name="Nusbaum C."/>
        </authorList>
    </citation>
    <scope>NUCLEOTIDE SEQUENCE [LARGE SCALE GENOMIC DNA]</scope>
    <source>
        <strain evidence="14">ATCC 38327</strain>
    </source>
</reference>
<dbReference type="OrthoDB" id="1323at2759"/>
<dbReference type="CDD" id="cd03411">
    <property type="entry name" value="Ferrochelatase_N"/>
    <property type="match status" value="1"/>
</dbReference>
<gene>
    <name evidence="13" type="ORF">AMAG_04666</name>
</gene>
<dbReference type="Pfam" id="PF00762">
    <property type="entry name" value="Ferrochelatase"/>
    <property type="match status" value="1"/>
</dbReference>
<dbReference type="CDD" id="cd00419">
    <property type="entry name" value="Ferrochelatase_C"/>
    <property type="match status" value="1"/>
</dbReference>
<evidence type="ECO:0000256" key="6">
    <source>
        <dbReference type="ARBA" id="ARBA00023004"/>
    </source>
</evidence>
<dbReference type="GO" id="GO:0006783">
    <property type="term" value="P:heme biosynthetic process"/>
    <property type="evidence" value="ECO:0007669"/>
    <property type="project" value="UniProtKB-UniRule"/>
</dbReference>
<dbReference type="Proteomes" id="UP000054350">
    <property type="component" value="Unassembled WGS sequence"/>
</dbReference>
<dbReference type="EMBL" id="GG745332">
    <property type="protein sequence ID" value="KNE57818.1"/>
    <property type="molecule type" value="Genomic_DNA"/>
</dbReference>
<accession>A0A0L0S5K5</accession>
<dbReference type="Gene3D" id="3.40.50.1400">
    <property type="match status" value="2"/>
</dbReference>
<evidence type="ECO:0000256" key="4">
    <source>
        <dbReference type="ARBA" id="ARBA00022792"/>
    </source>
</evidence>
<name>A0A0L0S5K5_ALLM3</name>
<reference evidence="13 14" key="1">
    <citation type="submission" date="2009-11" db="EMBL/GenBank/DDBJ databases">
        <title>Annotation of Allomyces macrogynus ATCC 38327.</title>
        <authorList>
            <consortium name="The Broad Institute Genome Sequencing Platform"/>
            <person name="Russ C."/>
            <person name="Cuomo C."/>
            <person name="Burger G."/>
            <person name="Gray M.W."/>
            <person name="Holland P.W.H."/>
            <person name="King N."/>
            <person name="Lang F.B.F."/>
            <person name="Roger A.J."/>
            <person name="Ruiz-Trillo I."/>
            <person name="Young S.K."/>
            <person name="Zeng Q."/>
            <person name="Gargeya S."/>
            <person name="Fitzgerald M."/>
            <person name="Haas B."/>
            <person name="Abouelleil A."/>
            <person name="Alvarado L."/>
            <person name="Arachchi H.M."/>
            <person name="Berlin A."/>
            <person name="Chapman S.B."/>
            <person name="Gearin G."/>
            <person name="Goldberg J."/>
            <person name="Griggs A."/>
            <person name="Gujja S."/>
            <person name="Hansen M."/>
            <person name="Heiman D."/>
            <person name="Howarth C."/>
            <person name="Larimer J."/>
            <person name="Lui A."/>
            <person name="MacDonald P.J.P."/>
            <person name="McCowen C."/>
            <person name="Montmayeur A."/>
            <person name="Murphy C."/>
            <person name="Neiman D."/>
            <person name="Pearson M."/>
            <person name="Priest M."/>
            <person name="Roberts A."/>
            <person name="Saif S."/>
            <person name="Shea T."/>
            <person name="Sisk P."/>
            <person name="Stolte C."/>
            <person name="Sykes S."/>
            <person name="Wortman J."/>
            <person name="Nusbaum C."/>
            <person name="Birren B."/>
        </authorList>
    </citation>
    <scope>NUCLEOTIDE SEQUENCE [LARGE SCALE GENOMIC DNA]</scope>
    <source>
        <strain evidence="13 14">ATCC 38327</strain>
    </source>
</reference>
<proteinExistence type="inferred from homology"/>
<dbReference type="InterPro" id="IPR019772">
    <property type="entry name" value="Ferrochelatase_AS"/>
</dbReference>
<evidence type="ECO:0000256" key="9">
    <source>
        <dbReference type="ARBA" id="ARBA00023136"/>
    </source>
</evidence>
<evidence type="ECO:0000256" key="3">
    <source>
        <dbReference type="ARBA" id="ARBA00007718"/>
    </source>
</evidence>
<evidence type="ECO:0000256" key="7">
    <source>
        <dbReference type="ARBA" id="ARBA00023128"/>
    </source>
</evidence>
<keyword evidence="7" id="KW-0496">Mitochondrion</keyword>
<protein>
    <recommendedName>
        <fullName evidence="12">Ferrochelatase</fullName>
        <ecNumber evidence="12">4.98.1.1</ecNumber>
    </recommendedName>
</protein>
<sequence>MLQAVLAASARARAAPATLRLLSTAAPAAAAAAASNNNKNGTAIVLMNMGGPATLDEVEPFLGRLFGDPDIIPIPFQSKLGPWIAKNRTPKIKNQYAQIGGGSPIRMWTEKQGQMLERLLDETSPETAPHKSFVAFRYAAPLTDEAVRAVQDAGFTRAVAFTQYPQYSCSTTGSSLNELHRQLRVHDKDGTIQWSVIDRWPTHPKLVDAFLDRIQTALQQYPENERDSVVIVFSAHSLPMTVIERGDPYVHEVAATVQAVMDKLGHTHPYRLAWQSKVGPRAWMGPQTADVLEALGKKGHKNVLLVPIAFTSDHIETLFELDIEYGTEAREKWGLTGLKRAESLNDSPIFIEAMADVVKAHLARNVAASPLLQLQCPMCTKESCRDAKVYFTAYNATLQAKAKEPASTL</sequence>
<dbReference type="HAMAP" id="MF_00323">
    <property type="entry name" value="Ferrochelatase"/>
    <property type="match status" value="1"/>
</dbReference>
<comment type="function">
    <text evidence="12">Catalyzes the ferrous insertion into protoporphyrin IX.</text>
</comment>
<dbReference type="PROSITE" id="PS00534">
    <property type="entry name" value="FERROCHELATASE"/>
    <property type="match status" value="1"/>
</dbReference>
<dbReference type="GO" id="GO:0004325">
    <property type="term" value="F:ferrochelatase activity"/>
    <property type="evidence" value="ECO:0007669"/>
    <property type="project" value="UniProtKB-UniRule"/>
</dbReference>
<keyword evidence="6 12" id="KW-0408">Iron</keyword>
<comment type="catalytic activity">
    <reaction evidence="12">
        <text>heme b + 2 H(+) = protoporphyrin IX + Fe(2+)</text>
        <dbReference type="Rhea" id="RHEA:22584"/>
        <dbReference type="ChEBI" id="CHEBI:15378"/>
        <dbReference type="ChEBI" id="CHEBI:29033"/>
        <dbReference type="ChEBI" id="CHEBI:57306"/>
        <dbReference type="ChEBI" id="CHEBI:60344"/>
        <dbReference type="EC" id="4.98.1.1"/>
    </reaction>
</comment>
<dbReference type="EC" id="4.98.1.1" evidence="12"/>
<keyword evidence="5" id="KW-0809">Transit peptide</keyword>
<keyword evidence="4 12" id="KW-0999">Mitochondrion inner membrane</keyword>
<dbReference type="InterPro" id="IPR033644">
    <property type="entry name" value="Ferrochelatase_C"/>
</dbReference>
<dbReference type="FunFam" id="3.40.50.1400:FF:000003">
    <property type="entry name" value="Ferrochelatase"/>
    <property type="match status" value="1"/>
</dbReference>
<evidence type="ECO:0000256" key="1">
    <source>
        <dbReference type="ARBA" id="ARBA00004443"/>
    </source>
</evidence>